<dbReference type="SUPFAM" id="SSF52540">
    <property type="entry name" value="P-loop containing nucleoside triphosphate hydrolases"/>
    <property type="match status" value="1"/>
</dbReference>
<dbReference type="InterPro" id="IPR003593">
    <property type="entry name" value="AAA+_ATPase"/>
</dbReference>
<dbReference type="InterPro" id="IPR011704">
    <property type="entry name" value="ATPase_dyneun-rel_AAA"/>
</dbReference>
<evidence type="ECO:0000259" key="1">
    <source>
        <dbReference type="SMART" id="SM00382"/>
    </source>
</evidence>
<dbReference type="CDD" id="cd00009">
    <property type="entry name" value="AAA"/>
    <property type="match status" value="1"/>
</dbReference>
<dbReference type="EMBL" id="FZPH01000004">
    <property type="protein sequence ID" value="SNT26170.1"/>
    <property type="molecule type" value="Genomic_DNA"/>
</dbReference>
<dbReference type="InterPro" id="IPR027417">
    <property type="entry name" value="P-loop_NTPase"/>
</dbReference>
<dbReference type="RefSeq" id="WP_089247731.1">
    <property type="nucleotide sequence ID" value="NZ_FZPH01000004.1"/>
</dbReference>
<dbReference type="OrthoDB" id="9783370at2"/>
<dbReference type="Gene3D" id="3.40.50.300">
    <property type="entry name" value="P-loop containing nucleotide triphosphate hydrolases"/>
    <property type="match status" value="1"/>
</dbReference>
<sequence>MSGDLPADIGALTAALDRTGYLADEPLATALFLATGMPAPILLEGEPGVGKTEAAKALAVALDTPLVRLQCYEGLTVSEALYEWNYPRQLLAIRLAEASGETLASADLFTPEFLLRRPLLTALEHPGPRPAVLLLDEVDRADDEFEAFLLELLAEATVTIPELGTRRAVLPPIVVLTSNRTRDLHDALKRRCLYHWIGYPPASRVAAIVRRRVPGIGDPLADQVAAAVHKLRGLELYKPPGVAEAVDWATALRVLGLSALTPAAATQTLSTVVKYDEDLATVRGSGLFDG</sequence>
<proteinExistence type="predicted"/>
<protein>
    <submittedName>
        <fullName evidence="2">MoxR-like ATPase</fullName>
    </submittedName>
</protein>
<dbReference type="InterPro" id="IPR050764">
    <property type="entry name" value="CbbQ/NirQ/NorQ/GpvN"/>
</dbReference>
<evidence type="ECO:0000313" key="3">
    <source>
        <dbReference type="Proteomes" id="UP000198362"/>
    </source>
</evidence>
<dbReference type="PANTHER" id="PTHR42759">
    <property type="entry name" value="MOXR FAMILY PROTEIN"/>
    <property type="match status" value="1"/>
</dbReference>
<accession>A0A239L7B5</accession>
<feature type="domain" description="AAA+ ATPase" evidence="1">
    <location>
        <begin position="37"/>
        <end position="201"/>
    </location>
</feature>
<dbReference type="Proteomes" id="UP000198362">
    <property type="component" value="Unassembled WGS sequence"/>
</dbReference>
<dbReference type="PANTHER" id="PTHR42759:SF1">
    <property type="entry name" value="MAGNESIUM-CHELATASE SUBUNIT CHLD"/>
    <property type="match status" value="1"/>
</dbReference>
<evidence type="ECO:0000313" key="2">
    <source>
        <dbReference type="EMBL" id="SNT26170.1"/>
    </source>
</evidence>
<dbReference type="Pfam" id="PF07728">
    <property type="entry name" value="AAA_5"/>
    <property type="match status" value="1"/>
</dbReference>
<keyword evidence="3" id="KW-1185">Reference proteome</keyword>
<dbReference type="SMART" id="SM00382">
    <property type="entry name" value="AAA"/>
    <property type="match status" value="1"/>
</dbReference>
<dbReference type="GO" id="GO:0016887">
    <property type="term" value="F:ATP hydrolysis activity"/>
    <property type="evidence" value="ECO:0007669"/>
    <property type="project" value="InterPro"/>
</dbReference>
<dbReference type="GO" id="GO:0005524">
    <property type="term" value="F:ATP binding"/>
    <property type="evidence" value="ECO:0007669"/>
    <property type="project" value="InterPro"/>
</dbReference>
<gene>
    <name evidence="2" type="ORF">SAMN05421812_10484</name>
</gene>
<name>A0A239L7B5_9ACTN</name>
<organism evidence="2 3">
    <name type="scientific">Asanoa hainanensis</name>
    <dbReference type="NCBI Taxonomy" id="560556"/>
    <lineage>
        <taxon>Bacteria</taxon>
        <taxon>Bacillati</taxon>
        <taxon>Actinomycetota</taxon>
        <taxon>Actinomycetes</taxon>
        <taxon>Micromonosporales</taxon>
        <taxon>Micromonosporaceae</taxon>
        <taxon>Asanoa</taxon>
    </lineage>
</organism>
<dbReference type="AlphaFoldDB" id="A0A239L7B5"/>
<reference evidence="2 3" key="1">
    <citation type="submission" date="2017-06" db="EMBL/GenBank/DDBJ databases">
        <authorList>
            <person name="Kim H.J."/>
            <person name="Triplett B.A."/>
        </authorList>
    </citation>
    <scope>NUCLEOTIDE SEQUENCE [LARGE SCALE GENOMIC DNA]</scope>
    <source>
        <strain evidence="2 3">CGMCC 4.5593</strain>
    </source>
</reference>